<dbReference type="PANTHER" id="PTHR31118:SF32">
    <property type="entry name" value="KYNURENINE FORMAMIDASE"/>
    <property type="match status" value="1"/>
</dbReference>
<dbReference type="EC" id="3.5.-.-" evidence="1"/>
<dbReference type="Gene3D" id="3.50.30.50">
    <property type="entry name" value="Putative cyclase"/>
    <property type="match status" value="1"/>
</dbReference>
<protein>
    <submittedName>
        <fullName evidence="1">Cyclase family protein</fullName>
        <ecNumber evidence="1">3.5.-.-</ecNumber>
    </submittedName>
</protein>
<dbReference type="Proteomes" id="UP001597079">
    <property type="component" value="Unassembled WGS sequence"/>
</dbReference>
<dbReference type="Pfam" id="PF04199">
    <property type="entry name" value="Cyclase"/>
    <property type="match status" value="1"/>
</dbReference>
<name>A0ABW4JN30_9BACL</name>
<organism evidence="1 2">
    <name type="scientific">Alicyclobacillus fodiniaquatilis</name>
    <dbReference type="NCBI Taxonomy" id="1661150"/>
    <lineage>
        <taxon>Bacteria</taxon>
        <taxon>Bacillati</taxon>
        <taxon>Bacillota</taxon>
        <taxon>Bacilli</taxon>
        <taxon>Bacillales</taxon>
        <taxon>Alicyclobacillaceae</taxon>
        <taxon>Alicyclobacillus</taxon>
    </lineage>
</organism>
<proteinExistence type="predicted"/>
<dbReference type="PANTHER" id="PTHR31118">
    <property type="entry name" value="CYCLASE-LIKE PROTEIN 2"/>
    <property type="match status" value="1"/>
</dbReference>
<evidence type="ECO:0000313" key="1">
    <source>
        <dbReference type="EMBL" id="MFD1677622.1"/>
    </source>
</evidence>
<dbReference type="RefSeq" id="WP_377945532.1">
    <property type="nucleotide sequence ID" value="NZ_JBHUCX010000095.1"/>
</dbReference>
<gene>
    <name evidence="1" type="ORF">ACFSB2_23450</name>
</gene>
<dbReference type="EMBL" id="JBHUCX010000095">
    <property type="protein sequence ID" value="MFD1677622.1"/>
    <property type="molecule type" value="Genomic_DNA"/>
</dbReference>
<accession>A0ABW4JN30</accession>
<comment type="caution">
    <text evidence="1">The sequence shown here is derived from an EMBL/GenBank/DDBJ whole genome shotgun (WGS) entry which is preliminary data.</text>
</comment>
<keyword evidence="2" id="KW-1185">Reference proteome</keyword>
<dbReference type="InterPro" id="IPR037175">
    <property type="entry name" value="KFase_sf"/>
</dbReference>
<dbReference type="GO" id="GO:0016787">
    <property type="term" value="F:hydrolase activity"/>
    <property type="evidence" value="ECO:0007669"/>
    <property type="project" value="UniProtKB-KW"/>
</dbReference>
<reference evidence="2" key="1">
    <citation type="journal article" date="2019" name="Int. J. Syst. Evol. Microbiol.">
        <title>The Global Catalogue of Microorganisms (GCM) 10K type strain sequencing project: providing services to taxonomists for standard genome sequencing and annotation.</title>
        <authorList>
            <consortium name="The Broad Institute Genomics Platform"/>
            <consortium name="The Broad Institute Genome Sequencing Center for Infectious Disease"/>
            <person name="Wu L."/>
            <person name="Ma J."/>
        </authorList>
    </citation>
    <scope>NUCLEOTIDE SEQUENCE [LARGE SCALE GENOMIC DNA]</scope>
    <source>
        <strain evidence="2">CGMCC 1.12286</strain>
    </source>
</reference>
<dbReference type="InterPro" id="IPR007325">
    <property type="entry name" value="KFase/CYL"/>
</dbReference>
<dbReference type="SUPFAM" id="SSF102198">
    <property type="entry name" value="Putative cyclase"/>
    <property type="match status" value="1"/>
</dbReference>
<sequence length="212" mass="23345">MKIIDLSQTLEPGMPQYPGHPAAQFTRMNSVEEHGFQMTDFHAVVHVGTHCDAPAHFIAGGQTMEAIPLDRFVGDAVIVDVTSNASMELEPSVLDGVDVRKGDIVLFRSNISKQWGNTRYLTDYPYFTETLAHELVAREIKAVGLDFMSPDPVEIDDISPVHHILLSHQIGIVENLVNLDEIQTARIFFSAAPLKIQGSDGAFARAFAIDFA</sequence>
<keyword evidence="1" id="KW-0378">Hydrolase</keyword>
<evidence type="ECO:0000313" key="2">
    <source>
        <dbReference type="Proteomes" id="UP001597079"/>
    </source>
</evidence>